<dbReference type="GO" id="GO:0008270">
    <property type="term" value="F:zinc ion binding"/>
    <property type="evidence" value="ECO:0007669"/>
    <property type="project" value="UniProtKB-KW"/>
</dbReference>
<feature type="compositionally biased region" description="Pro residues" evidence="2">
    <location>
        <begin position="1259"/>
        <end position="1285"/>
    </location>
</feature>
<dbReference type="InterPro" id="IPR001878">
    <property type="entry name" value="Znf_CCHC"/>
</dbReference>
<dbReference type="SUPFAM" id="SSF57756">
    <property type="entry name" value="Retrovirus zinc finger-like domains"/>
    <property type="match status" value="1"/>
</dbReference>
<comment type="caution">
    <text evidence="4">The sequence shown here is derived from an EMBL/GenBank/DDBJ whole genome shotgun (WGS) entry which is preliminary data.</text>
</comment>
<dbReference type="Pfam" id="PF22936">
    <property type="entry name" value="Pol_BBD"/>
    <property type="match status" value="1"/>
</dbReference>
<keyword evidence="1" id="KW-0862">Zinc</keyword>
<feature type="region of interest" description="Disordered" evidence="2">
    <location>
        <begin position="779"/>
        <end position="824"/>
    </location>
</feature>
<evidence type="ECO:0000256" key="2">
    <source>
        <dbReference type="SAM" id="MobiDB-lite"/>
    </source>
</evidence>
<feature type="compositionally biased region" description="Polar residues" evidence="2">
    <location>
        <begin position="810"/>
        <end position="824"/>
    </location>
</feature>
<sequence length="1725" mass="195356">MLATSSPATVCKSHHEIWCSFGVDDVEDFKEYTLRDYYWWLKTYCCCLRDKDLQESKDPQVVVSAAKLCILNPNEFDSWKMRIEQYFLKIDYSLWEVILNGDSPIPTRVIDGVVQPVAPTTIEQRLARKNELKARGNLLMALPDKHQLKFNIHKDAKTMMEAIEKRFGGNKETKKTDLEDQSLDDLFNSLRIYEAKVKSSSATSPTTQNIAFVSSQNTDSTNVSVSVVASVSAASTKVHVFALPNVDTLSDAIIYSFFASQSNSPQTGRNLGPNGTTSIRFDMSKVECYNCYRRGHFTRECRSPKDNKNKEPQRRNVPVETSTSNALVSQCDGNASSFVQTTKHVKTPRPSVKPVKHPILAENLRNDIPKSRGHGHSKNRKASFVCKSLTHLIKDCDYYEKKMLQKPVRNHAMRGNHQYYARITHPNPQRHVVPIVVLTRSRHVPLNVDRPVTTVVPQTKVHHQSTAKAPQFNVVKGVKGNWGNPQHALKDKGVIDSGCSRHMTGNMSCLTDFEEINGGYVAFGGNLKGGKITGKGKIRTGKLDFDDVYFVKELKFNLFSVSQMYDKKNNVLFIDTECIVFSSDFKLPDENHVLLRVPRETNMYNVVLKNIVPLGDLTCLFSKETLDESNIWHRRQGHINFKTMNKLVKGNLVRGLPSKVFENNHKCIACKKGKQHRASCKTKPVNSVSQPLQRTPSIGFMRPFGYPMSILNTLDPLGKFNGKADEGFLVEYSVSNKAGEGNVQQYVLFPLWSFGSKDPQNTDNDTAFEVKEPEFELKKPESAFHVSPSSSAKTKKHDDKTTREAKGKSHVNTASTPVPSVGQISTNNTNTFSAAGPSNTAVSLTLGKSSYVDPFQYPDDPDMLAFLIPTTRVHKDHPVTQIIEEPKKVHQALKEPSWIKAMQEELLQFKMQKVWVLVDLPKGKRAIGSKWVFRNKKDERGIVIRNKTRLVAQGHTQEEGIDYDEVFAPVARIEAIRFFLAYASFMGFMVYKVVKELYGLHKAPRAWYETLANYLLENSFHKGKIDQTLFIKKQKGELTFFLGLQVMQKQDGIFISQDKYVAKILRKFGLTDGKSASTPIDTEKPLLKDPDGEDVDVHTYRRKVINTEDTVRQALRLDDAESIDCLPNTEIFAELKRMGVVRNVDSSFKFYMYLRFLQLMISAQVGDLSSHTTNYTSHALTQKVFANMRKVGKGFSRVDTPLFEGMLVPQQVADEVADVATDDVADDVADEVADDVADEVADDVTDDIVDVVAKDVAEPIPPSPTPAITSPPPQQEVTSTPPPLPHQSLIQDKIAQALEITKLKQKVRRLEKKRKLKVLGLKRLRKIGTPQRGRLEESQAQVYHIDLEHADKVLSIQDDEPQPVELKKVIKVVTTAKLMTEVVIAAATNITAATITAAPSATRRKKRVVIRDPEETATPSTIVHSEPKSKDKGKGILVEDPKPLKKQAQIEAGKEEGKLRQCSLKILSIKEETINRSTGQEEYDEKSKKELEEEASKALNRKSKSSEQQAAKKKKLVEEVEELKKHLKFVLNDEDDVYTEATPLALKVPILDYQIHTKNNKPHYKIIRADGTHQLFLSFLSLLRSFNKEDLEMLWQIVQERFASSEPKNFSDDFLLTTLKAMFKKPDVEAYIWKNQRGNDLASRKKISFDKIHFRLDAKQSKIRSQRRNFEVDVVEDFKEYTLRDYYCWLKTYCCWYKLKLLNNAANSRLRLLEQSAAADDKIKK</sequence>
<dbReference type="InterPro" id="IPR054722">
    <property type="entry name" value="PolX-like_BBD"/>
</dbReference>
<organism evidence="4">
    <name type="scientific">Tanacetum cinerariifolium</name>
    <name type="common">Dalmatian daisy</name>
    <name type="synonym">Chrysanthemum cinerariifolium</name>
    <dbReference type="NCBI Taxonomy" id="118510"/>
    <lineage>
        <taxon>Eukaryota</taxon>
        <taxon>Viridiplantae</taxon>
        <taxon>Streptophyta</taxon>
        <taxon>Embryophyta</taxon>
        <taxon>Tracheophyta</taxon>
        <taxon>Spermatophyta</taxon>
        <taxon>Magnoliopsida</taxon>
        <taxon>eudicotyledons</taxon>
        <taxon>Gunneridae</taxon>
        <taxon>Pentapetalae</taxon>
        <taxon>asterids</taxon>
        <taxon>campanulids</taxon>
        <taxon>Asterales</taxon>
        <taxon>Asteraceae</taxon>
        <taxon>Asteroideae</taxon>
        <taxon>Anthemideae</taxon>
        <taxon>Anthemidinae</taxon>
        <taxon>Tanacetum</taxon>
    </lineage>
</organism>
<dbReference type="Pfam" id="PF13976">
    <property type="entry name" value="gag_pre-integrs"/>
    <property type="match status" value="1"/>
</dbReference>
<feature type="compositionally biased region" description="Basic and acidic residues" evidence="2">
    <location>
        <begin position="300"/>
        <end position="314"/>
    </location>
</feature>
<feature type="region of interest" description="Disordered" evidence="2">
    <location>
        <begin position="1476"/>
        <end position="1510"/>
    </location>
</feature>
<dbReference type="InterPro" id="IPR036875">
    <property type="entry name" value="Znf_CCHC_sf"/>
</dbReference>
<dbReference type="PROSITE" id="PS50158">
    <property type="entry name" value="ZF_CCHC"/>
    <property type="match status" value="1"/>
</dbReference>
<evidence type="ECO:0000256" key="1">
    <source>
        <dbReference type="PROSITE-ProRule" id="PRU00047"/>
    </source>
</evidence>
<evidence type="ECO:0000259" key="3">
    <source>
        <dbReference type="PROSITE" id="PS50158"/>
    </source>
</evidence>
<dbReference type="GO" id="GO:0003676">
    <property type="term" value="F:nucleic acid binding"/>
    <property type="evidence" value="ECO:0007669"/>
    <property type="project" value="InterPro"/>
</dbReference>
<reference evidence="4" key="1">
    <citation type="journal article" date="2019" name="Sci. Rep.">
        <title>Draft genome of Tanacetum cinerariifolium, the natural source of mosquito coil.</title>
        <authorList>
            <person name="Yamashiro T."/>
            <person name="Shiraishi A."/>
            <person name="Satake H."/>
            <person name="Nakayama K."/>
        </authorList>
    </citation>
    <scope>NUCLEOTIDE SEQUENCE</scope>
</reference>
<keyword evidence="1" id="KW-0479">Metal-binding</keyword>
<dbReference type="EMBL" id="BKCJ010009954">
    <property type="protein sequence ID" value="GEU89388.1"/>
    <property type="molecule type" value="Genomic_DNA"/>
</dbReference>
<name>A0A6L2NSU8_TANCI</name>
<keyword evidence="1" id="KW-0863">Zinc-finger</keyword>
<feature type="compositionally biased region" description="Basic and acidic residues" evidence="2">
    <location>
        <begin position="796"/>
        <end position="807"/>
    </location>
</feature>
<dbReference type="InterPro" id="IPR025724">
    <property type="entry name" value="GAG-pre-integrase_dom"/>
</dbReference>
<feature type="region of interest" description="Disordered" evidence="2">
    <location>
        <begin position="300"/>
        <end position="324"/>
    </location>
</feature>
<proteinExistence type="predicted"/>
<dbReference type="Gene3D" id="4.10.60.10">
    <property type="entry name" value="Zinc finger, CCHC-type"/>
    <property type="match status" value="1"/>
</dbReference>
<feature type="region of interest" description="Disordered" evidence="2">
    <location>
        <begin position="1257"/>
        <end position="1285"/>
    </location>
</feature>
<feature type="compositionally biased region" description="Basic and acidic residues" evidence="2">
    <location>
        <begin position="1485"/>
        <end position="1496"/>
    </location>
</feature>
<dbReference type="InterPro" id="IPR013103">
    <property type="entry name" value="RVT_2"/>
</dbReference>
<feature type="region of interest" description="Disordered" evidence="2">
    <location>
        <begin position="1413"/>
        <end position="1444"/>
    </location>
</feature>
<dbReference type="Pfam" id="PF07727">
    <property type="entry name" value="RVT_2"/>
    <property type="match status" value="1"/>
</dbReference>
<gene>
    <name evidence="4" type="ORF">Tci_061366</name>
</gene>
<protein>
    <submittedName>
        <fullName evidence="4">Putative ribonuclease H-like domain-containing protein</fullName>
    </submittedName>
</protein>
<feature type="domain" description="CCHC-type" evidence="3">
    <location>
        <begin position="288"/>
        <end position="303"/>
    </location>
</feature>
<accession>A0A6L2NSU8</accession>
<feature type="compositionally biased region" description="Basic and acidic residues" evidence="2">
    <location>
        <begin position="1425"/>
        <end position="1443"/>
    </location>
</feature>
<evidence type="ECO:0000313" key="4">
    <source>
        <dbReference type="EMBL" id="GEU89388.1"/>
    </source>
</evidence>